<dbReference type="EMBL" id="MBDN02000259">
    <property type="protein sequence ID" value="RLN77251.1"/>
    <property type="molecule type" value="Genomic_DNA"/>
</dbReference>
<evidence type="ECO:0000313" key="1">
    <source>
        <dbReference type="EMBL" id="KAG2520919.1"/>
    </source>
</evidence>
<dbReference type="AlphaFoldDB" id="A0A3R7KRX5"/>
<reference evidence="5 6" key="2">
    <citation type="submission" date="2018-07" db="EMBL/GenBank/DDBJ databases">
        <title>Genome sequencing of oomycete isolates from Chile give support for New Zealand origin for Phytophthora kernoviae and make available the first Nothophytophthora sp. genome.</title>
        <authorList>
            <person name="Studholme D.J."/>
            <person name="Sanfuentes E."/>
            <person name="Panda P."/>
            <person name="Hill R."/>
            <person name="Sambles C."/>
            <person name="Grant M."/>
            <person name="Williams N.M."/>
            <person name="Mcdougal R.L."/>
        </authorList>
    </citation>
    <scope>NUCLEOTIDE SEQUENCE [LARGE SCALE GENOMIC DNA]</scope>
    <source>
        <strain evidence="3">Chile2</strain>
        <strain evidence="4">Chile4</strain>
    </source>
</reference>
<keyword evidence="5" id="KW-1185">Reference proteome</keyword>
<name>A0A3R7KRX5_9STRA</name>
<comment type="caution">
    <text evidence="4">The sequence shown here is derived from an EMBL/GenBank/DDBJ whole genome shotgun (WGS) entry which is preliminary data.</text>
</comment>
<reference evidence="1" key="1">
    <citation type="journal article" date="2015" name="Genom Data">
        <title>Genome sequences of six Phytophthora species associated with forests in New Zealand.</title>
        <authorList>
            <person name="Studholme D.J."/>
            <person name="McDougal R.L."/>
            <person name="Sambles C."/>
            <person name="Hansen E."/>
            <person name="Hardy G."/>
            <person name="Grant M."/>
            <person name="Ganley R.J."/>
            <person name="Williams N.M."/>
        </authorList>
    </citation>
    <scope>NUCLEOTIDE SEQUENCE</scope>
    <source>
        <strain evidence="1">NZFS 2646</strain>
        <strain evidence="2">NZFS 3630</strain>
    </source>
</reference>
<evidence type="ECO:0000313" key="3">
    <source>
        <dbReference type="EMBL" id="RLN32042.1"/>
    </source>
</evidence>
<dbReference type="Proteomes" id="UP000285624">
    <property type="component" value="Unassembled WGS sequence"/>
</dbReference>
<evidence type="ECO:0000313" key="6">
    <source>
        <dbReference type="Proteomes" id="UP000285883"/>
    </source>
</evidence>
<dbReference type="EMBL" id="JPWU03000231">
    <property type="protein sequence ID" value="KAG2521934.1"/>
    <property type="molecule type" value="Genomic_DNA"/>
</dbReference>
<dbReference type="Proteomes" id="UP000792063">
    <property type="component" value="Unassembled WGS sequence"/>
</dbReference>
<sequence>MEYFGPNGDMYLATKKLKRIAIVLKPQESPAEFEIHFKRPDADEIMIKTEKDAELPHNAAIFHSAKTLVESVRVNDNPKKKRLVEDYTHINDQISTNETAIQDTLAYVNLTADIDKAGTTEHLNQIKELTVSINKEKRRRDSVLAAMIAHDWVGKREELDDLLQSDIQIQTPSTSHEQLMAMYDKLKQKGDQVAVLQSKLQNQLSWVSAEDTSRDDTFQELEKLADQLKDELDVLSVLENQRQSVCVGFLRSNKGVHKMLVELL</sequence>
<dbReference type="EMBL" id="JPWV03000220">
    <property type="protein sequence ID" value="KAG2520919.1"/>
    <property type="molecule type" value="Genomic_DNA"/>
</dbReference>
<dbReference type="Proteomes" id="UP000785171">
    <property type="component" value="Unassembled WGS sequence"/>
</dbReference>
<dbReference type="STRING" id="325452.A0A3R7KRX5"/>
<protein>
    <submittedName>
        <fullName evidence="4">Uncharacterized protein</fullName>
    </submittedName>
</protein>
<organism evidence="4 5">
    <name type="scientific">Phytophthora kernoviae</name>
    <dbReference type="NCBI Taxonomy" id="325452"/>
    <lineage>
        <taxon>Eukaryota</taxon>
        <taxon>Sar</taxon>
        <taxon>Stramenopiles</taxon>
        <taxon>Oomycota</taxon>
        <taxon>Peronosporomycetes</taxon>
        <taxon>Peronosporales</taxon>
        <taxon>Peronosporaceae</taxon>
        <taxon>Phytophthora</taxon>
    </lineage>
</organism>
<dbReference type="Proteomes" id="UP000285883">
    <property type="component" value="Unassembled WGS sequence"/>
</dbReference>
<reference evidence="1" key="3">
    <citation type="submission" date="2020-06" db="EMBL/GenBank/DDBJ databases">
        <authorList>
            <person name="Studholme D.J."/>
        </authorList>
    </citation>
    <scope>NUCLEOTIDE SEQUENCE</scope>
    <source>
        <strain evidence="1">NZFS 2646</strain>
        <strain evidence="2">NZFS 3630</strain>
    </source>
</reference>
<evidence type="ECO:0000313" key="2">
    <source>
        <dbReference type="EMBL" id="KAG2521934.1"/>
    </source>
</evidence>
<proteinExistence type="predicted"/>
<evidence type="ECO:0000313" key="5">
    <source>
        <dbReference type="Proteomes" id="UP000285624"/>
    </source>
</evidence>
<accession>A0A3R7KRX5</accession>
<gene>
    <name evidence="3" type="ORF">BBI17_006916</name>
    <name evidence="4" type="ORF">BBO99_00006894</name>
    <name evidence="1" type="ORF">JM16_006534</name>
    <name evidence="2" type="ORF">JM18_006348</name>
</gene>
<evidence type="ECO:0000313" key="4">
    <source>
        <dbReference type="EMBL" id="RLN77251.1"/>
    </source>
</evidence>
<dbReference type="EMBL" id="MAYM02000891">
    <property type="protein sequence ID" value="RLN32042.1"/>
    <property type="molecule type" value="Genomic_DNA"/>
</dbReference>